<organism evidence="2 3">
    <name type="scientific">Peribacillus saganii</name>
    <dbReference type="NCBI Taxonomy" id="2303992"/>
    <lineage>
        <taxon>Bacteria</taxon>
        <taxon>Bacillati</taxon>
        <taxon>Bacillota</taxon>
        <taxon>Bacilli</taxon>
        <taxon>Bacillales</taxon>
        <taxon>Bacillaceae</taxon>
        <taxon>Peribacillus</taxon>
    </lineage>
</organism>
<dbReference type="Pfam" id="PF06207">
    <property type="entry name" value="DUF1002"/>
    <property type="match status" value="1"/>
</dbReference>
<dbReference type="InterPro" id="IPR009343">
    <property type="entry name" value="DUF1002"/>
</dbReference>
<dbReference type="RefSeq" id="WP_117327315.1">
    <property type="nucleotide sequence ID" value="NZ_QVTE01000039.1"/>
</dbReference>
<dbReference type="AlphaFoldDB" id="A0A372LLK6"/>
<keyword evidence="3" id="KW-1185">Reference proteome</keyword>
<name>A0A372LLK6_9BACI</name>
<feature type="signal peptide" evidence="1">
    <location>
        <begin position="1"/>
        <end position="26"/>
    </location>
</feature>
<protein>
    <submittedName>
        <fullName evidence="2">DUF1002 domain-containing protein</fullName>
    </submittedName>
</protein>
<keyword evidence="1" id="KW-0732">Signal</keyword>
<evidence type="ECO:0000313" key="3">
    <source>
        <dbReference type="Proteomes" id="UP000264541"/>
    </source>
</evidence>
<accession>A0A372LLK6</accession>
<evidence type="ECO:0000256" key="1">
    <source>
        <dbReference type="SAM" id="SignalP"/>
    </source>
</evidence>
<reference evidence="2 3" key="1">
    <citation type="submission" date="2018-08" db="EMBL/GenBank/DDBJ databases">
        <title>Bacillus chawlae sp. nov., Bacillus glennii sp. nov., and Bacillus saganii sp. nov. Isolated from the Vehicle Assembly Building at Kennedy Space Center where the Viking Spacecraft were Assembled.</title>
        <authorList>
            <person name="Seuylemezian A."/>
            <person name="Vaishampayan P."/>
        </authorList>
    </citation>
    <scope>NUCLEOTIDE SEQUENCE [LARGE SCALE GENOMIC DNA]</scope>
    <source>
        <strain evidence="2 3">V47-23a</strain>
    </source>
</reference>
<dbReference type="OrthoDB" id="9810153at2"/>
<proteinExistence type="predicted"/>
<dbReference type="EMBL" id="QVTE01000039">
    <property type="protein sequence ID" value="RFU67787.1"/>
    <property type="molecule type" value="Genomic_DNA"/>
</dbReference>
<sequence>MKSNTIKKWAFSSLLLTMLLPVNALADAQVGEMTVTLGENLTQEQKNTLLAEMNAPENVEVVTVTNQEEHTYLGDYVPKRLIGTKALSSSAITNEAAGSGLTVKTKNISWVTEEMYINALATAGVKDADIYITAPIQVSGTAALTGIIKAYELQSNKAIPEEVKQAANEEMVKTAHLGDQVGTDEASALMTKIKEEIAQNPPETEADLRAIIESAAKELGITLNEDQIQSLIDLFNKLKELNIDWNAVGDQLNEAKEKLTTFLQSEEGQSFLDQLKDVFASLIDAIKSFFS</sequence>
<comment type="caution">
    <text evidence="2">The sequence shown here is derived from an EMBL/GenBank/DDBJ whole genome shotgun (WGS) entry which is preliminary data.</text>
</comment>
<evidence type="ECO:0000313" key="2">
    <source>
        <dbReference type="EMBL" id="RFU67787.1"/>
    </source>
</evidence>
<gene>
    <name evidence="2" type="ORF">D0469_13750</name>
</gene>
<dbReference type="Proteomes" id="UP000264541">
    <property type="component" value="Unassembled WGS sequence"/>
</dbReference>
<feature type="chain" id="PRO_5016654529" evidence="1">
    <location>
        <begin position="27"/>
        <end position="291"/>
    </location>
</feature>